<gene>
    <name evidence="2" type="ORF">A6770_25610</name>
</gene>
<feature type="transmembrane region" description="Helical" evidence="1">
    <location>
        <begin position="68"/>
        <end position="89"/>
    </location>
</feature>
<keyword evidence="1" id="KW-1133">Transmembrane helix</keyword>
<keyword evidence="3" id="KW-1185">Reference proteome</keyword>
<keyword evidence="1" id="KW-0812">Transmembrane</keyword>
<dbReference type="Proteomes" id="UP000252107">
    <property type="component" value="Unassembled WGS sequence"/>
</dbReference>
<reference evidence="2" key="1">
    <citation type="submission" date="2016-04" db="EMBL/GenBank/DDBJ databases">
        <authorList>
            <person name="Tabuchi Yagui T.R."/>
        </authorList>
    </citation>
    <scope>NUCLEOTIDE SEQUENCE [LARGE SCALE GENOMIC DNA]</scope>
    <source>
        <strain evidence="2">NIES-26</strain>
    </source>
</reference>
<proteinExistence type="predicted"/>
<evidence type="ECO:0000256" key="1">
    <source>
        <dbReference type="SAM" id="Phobius"/>
    </source>
</evidence>
<evidence type="ECO:0000313" key="3">
    <source>
        <dbReference type="Proteomes" id="UP000252107"/>
    </source>
</evidence>
<name>A0A367QWD6_9NOSO</name>
<dbReference type="AlphaFoldDB" id="A0A367QWD6"/>
<sequence>MLEAIAVAWLLLFFGDLLSTFCYHVPEHVFGSLHLKTHHSWKKDFRHYAILTFNPQVLLDGILGALPYLLMAVVLWSFSPIGVISGLLLGQFHVWWRHISVLGWQTPKLVNVLCQVLFITTPERHWLHHHKTNLGFGDIFTFFEQPAQIWLRWLRLLRLHLRYSRISLG</sequence>
<protein>
    <submittedName>
        <fullName evidence="2">Fatty acid hydroxylase</fullName>
    </submittedName>
</protein>
<comment type="caution">
    <text evidence="2">The sequence shown here is derived from an EMBL/GenBank/DDBJ whole genome shotgun (WGS) entry which is preliminary data.</text>
</comment>
<keyword evidence="1" id="KW-0472">Membrane</keyword>
<accession>A0A367QWD6</accession>
<organism evidence="2 3">
    <name type="scientific">Nostoc minutum NIES-26</name>
    <dbReference type="NCBI Taxonomy" id="1844469"/>
    <lineage>
        <taxon>Bacteria</taxon>
        <taxon>Bacillati</taxon>
        <taxon>Cyanobacteriota</taxon>
        <taxon>Cyanophyceae</taxon>
        <taxon>Nostocales</taxon>
        <taxon>Nostocaceae</taxon>
        <taxon>Nostoc</taxon>
    </lineage>
</organism>
<evidence type="ECO:0000313" key="2">
    <source>
        <dbReference type="EMBL" id="RCJ27522.1"/>
    </source>
</evidence>
<dbReference type="EMBL" id="LXQD01000304">
    <property type="protein sequence ID" value="RCJ27522.1"/>
    <property type="molecule type" value="Genomic_DNA"/>
</dbReference>